<dbReference type="PANTHER" id="PTHR30572:SF4">
    <property type="entry name" value="ABC TRANSPORTER PERMEASE YTRF"/>
    <property type="match status" value="1"/>
</dbReference>
<dbReference type="EMBL" id="LAZR01036683">
    <property type="protein sequence ID" value="KKL24200.1"/>
    <property type="molecule type" value="Genomic_DNA"/>
</dbReference>
<evidence type="ECO:0000256" key="1">
    <source>
        <dbReference type="SAM" id="Phobius"/>
    </source>
</evidence>
<feature type="transmembrane region" description="Helical" evidence="1">
    <location>
        <begin position="26"/>
        <end position="45"/>
    </location>
</feature>
<dbReference type="PANTHER" id="PTHR30572">
    <property type="entry name" value="MEMBRANE COMPONENT OF TRANSPORTER-RELATED"/>
    <property type="match status" value="1"/>
</dbReference>
<dbReference type="GO" id="GO:0005886">
    <property type="term" value="C:plasma membrane"/>
    <property type="evidence" value="ECO:0007669"/>
    <property type="project" value="TreeGrafter"/>
</dbReference>
<keyword evidence="1" id="KW-0812">Transmembrane</keyword>
<protein>
    <recommendedName>
        <fullName evidence="2">MacB-like periplasmic core domain-containing protein</fullName>
    </recommendedName>
</protein>
<evidence type="ECO:0000313" key="3">
    <source>
        <dbReference type="EMBL" id="KKL24200.1"/>
    </source>
</evidence>
<evidence type="ECO:0000259" key="2">
    <source>
        <dbReference type="Pfam" id="PF12704"/>
    </source>
</evidence>
<keyword evidence="1" id="KW-0472">Membrane</keyword>
<reference evidence="3" key="1">
    <citation type="journal article" date="2015" name="Nature">
        <title>Complex archaea that bridge the gap between prokaryotes and eukaryotes.</title>
        <authorList>
            <person name="Spang A."/>
            <person name="Saw J.H."/>
            <person name="Jorgensen S.L."/>
            <person name="Zaremba-Niedzwiedzka K."/>
            <person name="Martijn J."/>
            <person name="Lind A.E."/>
            <person name="van Eijk R."/>
            <person name="Schleper C."/>
            <person name="Guy L."/>
            <person name="Ettema T.J."/>
        </authorList>
    </citation>
    <scope>NUCLEOTIDE SEQUENCE</scope>
</reference>
<feature type="non-terminal residue" evidence="3">
    <location>
        <position position="297"/>
    </location>
</feature>
<dbReference type="InterPro" id="IPR050250">
    <property type="entry name" value="Macrolide_Exporter_MacB"/>
</dbReference>
<accession>A0A0F9BQQ5</accession>
<dbReference type="AlphaFoldDB" id="A0A0F9BQQ5"/>
<keyword evidence="1" id="KW-1133">Transmembrane helix</keyword>
<organism evidence="3">
    <name type="scientific">marine sediment metagenome</name>
    <dbReference type="NCBI Taxonomy" id="412755"/>
    <lineage>
        <taxon>unclassified sequences</taxon>
        <taxon>metagenomes</taxon>
        <taxon>ecological metagenomes</taxon>
    </lineage>
</organism>
<sequence>MRAMYKVTDIALLGLHSLAVHKVRSFLTALGILFGVWSVIAMLAINEGASYESQMALRQMGTDNLIVESVKPPPEQAAAANERGALSYGLTRTDVRSLAENLPNVRRVVTAHRTSKGAQWGSKLIRVQVLGVSASYSELARLQLTAGRFLTDADRIRGRNNCVMTKSLARRLFSFESPLGKPIRLDGRAFVVVGLVAKPSRSATAVPAEMVANLVFIPDRTDTMRFGRYDIVRTGSTRMMELVEISQIILQMADEQSVIDGAKIARSLLARRHDNLDYEITVPLELIEQRRQQRRLW</sequence>
<feature type="domain" description="MacB-like periplasmic core" evidence="2">
    <location>
        <begin position="25"/>
        <end position="257"/>
    </location>
</feature>
<gene>
    <name evidence="3" type="ORF">LCGC14_2417720</name>
</gene>
<name>A0A0F9BQQ5_9ZZZZ</name>
<proteinExistence type="predicted"/>
<dbReference type="InterPro" id="IPR025857">
    <property type="entry name" value="MacB_PCD"/>
</dbReference>
<dbReference type="GO" id="GO:0022857">
    <property type="term" value="F:transmembrane transporter activity"/>
    <property type="evidence" value="ECO:0007669"/>
    <property type="project" value="TreeGrafter"/>
</dbReference>
<dbReference type="Pfam" id="PF12704">
    <property type="entry name" value="MacB_PCD"/>
    <property type="match status" value="1"/>
</dbReference>
<comment type="caution">
    <text evidence="3">The sequence shown here is derived from an EMBL/GenBank/DDBJ whole genome shotgun (WGS) entry which is preliminary data.</text>
</comment>